<dbReference type="EMBL" id="GBXM01073947">
    <property type="protein sequence ID" value="JAH34630.1"/>
    <property type="molecule type" value="Transcribed_RNA"/>
</dbReference>
<name>A0A0E9S1S9_ANGAN</name>
<proteinExistence type="predicted"/>
<dbReference type="AlphaFoldDB" id="A0A0E9S1S9"/>
<reference evidence="1" key="1">
    <citation type="submission" date="2014-11" db="EMBL/GenBank/DDBJ databases">
        <authorList>
            <person name="Amaro Gonzalez C."/>
        </authorList>
    </citation>
    <scope>NUCLEOTIDE SEQUENCE</scope>
</reference>
<accession>A0A0E9S1S9</accession>
<protein>
    <submittedName>
        <fullName evidence="1">Uncharacterized protein</fullName>
    </submittedName>
</protein>
<sequence length="28" mass="3247">MLSMWLHFSSTSITNCARNLTYMGCKLH</sequence>
<reference evidence="1" key="2">
    <citation type="journal article" date="2015" name="Fish Shellfish Immunol.">
        <title>Early steps in the European eel (Anguilla anguilla)-Vibrio vulnificus interaction in the gills: Role of the RtxA13 toxin.</title>
        <authorList>
            <person name="Callol A."/>
            <person name="Pajuelo D."/>
            <person name="Ebbesson L."/>
            <person name="Teles M."/>
            <person name="MacKenzie S."/>
            <person name="Amaro C."/>
        </authorList>
    </citation>
    <scope>NUCLEOTIDE SEQUENCE</scope>
</reference>
<organism evidence="1">
    <name type="scientific">Anguilla anguilla</name>
    <name type="common">European freshwater eel</name>
    <name type="synonym">Muraena anguilla</name>
    <dbReference type="NCBI Taxonomy" id="7936"/>
    <lineage>
        <taxon>Eukaryota</taxon>
        <taxon>Metazoa</taxon>
        <taxon>Chordata</taxon>
        <taxon>Craniata</taxon>
        <taxon>Vertebrata</taxon>
        <taxon>Euteleostomi</taxon>
        <taxon>Actinopterygii</taxon>
        <taxon>Neopterygii</taxon>
        <taxon>Teleostei</taxon>
        <taxon>Anguilliformes</taxon>
        <taxon>Anguillidae</taxon>
        <taxon>Anguilla</taxon>
    </lineage>
</organism>
<evidence type="ECO:0000313" key="1">
    <source>
        <dbReference type="EMBL" id="JAH34630.1"/>
    </source>
</evidence>